<evidence type="ECO:0000313" key="2">
    <source>
        <dbReference type="Proteomes" id="UP000029435"/>
    </source>
</evidence>
<dbReference type="Pfam" id="PF10109">
    <property type="entry name" value="Phage_TAC_7"/>
    <property type="match status" value="1"/>
</dbReference>
<gene>
    <name evidence="1" type="ORF">KU74_21215</name>
</gene>
<proteinExistence type="predicted"/>
<name>A0A0M2EVM1_9GAMM</name>
<dbReference type="EMBL" id="JQOD01000012">
    <property type="protein sequence ID" value="KGA31329.1"/>
    <property type="molecule type" value="Genomic_DNA"/>
</dbReference>
<dbReference type="AlphaFoldDB" id="A0A0M2EVM1"/>
<comment type="caution">
    <text evidence="1">The sequence shown here is derived from an EMBL/GenBank/DDBJ whole genome shotgun (WGS) entry which is preliminary data.</text>
</comment>
<sequence>MMNKDDNVVTLETPIKRGDTLIDTITLIKPTTGTLRGVSLAALAGSDVDAMIKVLPRMTMPALTEAEITRLELPDMIAIAGKVIGFLTPKSQQATSPEA</sequence>
<organism evidence="1 2">
    <name type="scientific">Pectobacterium brasiliense</name>
    <dbReference type="NCBI Taxonomy" id="180957"/>
    <lineage>
        <taxon>Bacteria</taxon>
        <taxon>Pseudomonadati</taxon>
        <taxon>Pseudomonadota</taxon>
        <taxon>Gammaproteobacteria</taxon>
        <taxon>Enterobacterales</taxon>
        <taxon>Pectobacteriaceae</taxon>
        <taxon>Pectobacterium</taxon>
    </lineage>
</organism>
<dbReference type="Proteomes" id="UP000029435">
    <property type="component" value="Unassembled WGS sequence"/>
</dbReference>
<dbReference type="InterPro" id="IPR019289">
    <property type="entry name" value="Phage_tail_E/E"/>
</dbReference>
<accession>A0A0M2EVM1</accession>
<reference evidence="1 2" key="1">
    <citation type="submission" date="2014-08" db="EMBL/GenBank/DDBJ databases">
        <title>Genome sequences of NCPPB Pectobacterium isolates.</title>
        <authorList>
            <person name="Glover R.H."/>
            <person name="Sapp M."/>
            <person name="Elphinstone J."/>
        </authorList>
    </citation>
    <scope>NUCLEOTIDE SEQUENCE [LARGE SCALE GENOMIC DNA]</scope>
    <source>
        <strain evidence="1 2">LMG 21372</strain>
    </source>
</reference>
<protein>
    <submittedName>
        <fullName evidence="1">Mu-like prophage FluMu gp41 family protein</fullName>
    </submittedName>
</protein>
<evidence type="ECO:0000313" key="1">
    <source>
        <dbReference type="EMBL" id="KGA31329.1"/>
    </source>
</evidence>